<dbReference type="Proteomes" id="UP000244928">
    <property type="component" value="Chromosome"/>
</dbReference>
<dbReference type="RefSeq" id="WP_235026556.1">
    <property type="nucleotide sequence ID" value="NZ_CP015449.1"/>
</dbReference>
<sequence length="85" mass="9331">MYLAAGNGVVGSGDPENCGGQVYNLWFGIVLERGSLEATKAFERALDRAGIEHRADYLDTGLHNWATFTRNLDAGWEYVEPALRG</sequence>
<reference evidence="1 2" key="1">
    <citation type="submission" date="2016-04" db="EMBL/GenBank/DDBJ databases">
        <title>Complete genome sequence of Dietzia lutea YIM 80766T, a strain isolated from desert soil in Egypt.</title>
        <authorList>
            <person name="Zhao J."/>
            <person name="Hu B."/>
            <person name="Geng S."/>
            <person name="Nie Y."/>
            <person name="Tang Y."/>
        </authorList>
    </citation>
    <scope>NUCLEOTIDE SEQUENCE [LARGE SCALE GENOMIC DNA]</scope>
    <source>
        <strain evidence="1 2">YIM 80766</strain>
    </source>
</reference>
<evidence type="ECO:0000313" key="1">
    <source>
        <dbReference type="EMBL" id="AWH92480.1"/>
    </source>
</evidence>
<evidence type="ECO:0000313" key="2">
    <source>
        <dbReference type="Proteomes" id="UP000244928"/>
    </source>
</evidence>
<dbReference type="EMBL" id="CP015449">
    <property type="protein sequence ID" value="AWH92480.1"/>
    <property type="molecule type" value="Genomic_DNA"/>
</dbReference>
<dbReference type="InterPro" id="IPR029058">
    <property type="entry name" value="AB_hydrolase_fold"/>
</dbReference>
<proteinExistence type="predicted"/>
<name>A0A2S1R861_9ACTN</name>
<accession>A0A2S1R861</accession>
<organism evidence="1 2">
    <name type="scientific">Dietzia lutea</name>
    <dbReference type="NCBI Taxonomy" id="546160"/>
    <lineage>
        <taxon>Bacteria</taxon>
        <taxon>Bacillati</taxon>
        <taxon>Actinomycetota</taxon>
        <taxon>Actinomycetes</taxon>
        <taxon>Mycobacteriales</taxon>
        <taxon>Dietziaceae</taxon>
        <taxon>Dietzia</taxon>
    </lineage>
</organism>
<gene>
    <name evidence="1" type="ORF">A6035_10245</name>
</gene>
<dbReference type="AlphaFoldDB" id="A0A2S1R861"/>
<keyword evidence="2" id="KW-1185">Reference proteome</keyword>
<evidence type="ECO:0008006" key="3">
    <source>
        <dbReference type="Google" id="ProtNLM"/>
    </source>
</evidence>
<dbReference type="KEGG" id="dlu:A6035_10245"/>
<protein>
    <recommendedName>
        <fullName evidence="3">Esterase</fullName>
    </recommendedName>
</protein>
<dbReference type="Gene3D" id="3.40.50.1820">
    <property type="entry name" value="alpha/beta hydrolase"/>
    <property type="match status" value="1"/>
</dbReference>